<organism evidence="2 3">
    <name type="scientific">Streptomyces parvulus</name>
    <dbReference type="NCBI Taxonomy" id="146923"/>
    <lineage>
        <taxon>Bacteria</taxon>
        <taxon>Bacillati</taxon>
        <taxon>Actinomycetota</taxon>
        <taxon>Actinomycetes</taxon>
        <taxon>Kitasatosporales</taxon>
        <taxon>Streptomycetaceae</taxon>
        <taxon>Streptomyces</taxon>
    </lineage>
</organism>
<dbReference type="EMBL" id="CP015866">
    <property type="protein sequence ID" value="ANJ07291.1"/>
    <property type="molecule type" value="Genomic_DNA"/>
</dbReference>
<name>A0A191UX15_9ACTN</name>
<evidence type="ECO:0000313" key="3">
    <source>
        <dbReference type="Proteomes" id="UP000078468"/>
    </source>
</evidence>
<protein>
    <recommendedName>
        <fullName evidence="1">DUF4097 domain-containing protein</fullName>
    </recommendedName>
</protein>
<accession>A0A191UX15</accession>
<evidence type="ECO:0000313" key="2">
    <source>
        <dbReference type="EMBL" id="ANJ07291.1"/>
    </source>
</evidence>
<evidence type="ECO:0000259" key="1">
    <source>
        <dbReference type="Pfam" id="PF13349"/>
    </source>
</evidence>
<sequence>MPARTVPARAFAAAGAVAVLLAGLSACASASDDKEPEHRSFGLPGNTLTVDSDDSALEIVASDEHASGKIEVTRWFSGSVAVGSDPEVTWSMDGDRLKLRMHCSGVIADCEARHRVEVPRGVAVKVEDGDGSVRARGFRDALDIRTADGSVHVTDTSGPLELRTGDGSVRAEVSSRRVSARTEDGSVRLELGAVPDLVDSRSGDGSVSVTLPAGTYKVSTKTGDGGVDVSVPRDDRSGHVVNARTDDGEITVRTAN</sequence>
<gene>
    <name evidence="2" type="ORF">Spa2297_09905</name>
</gene>
<proteinExistence type="predicted"/>
<dbReference type="GeneID" id="91305200"/>
<feature type="domain" description="DUF4097" evidence="1">
    <location>
        <begin position="124"/>
        <end position="252"/>
    </location>
</feature>
<dbReference type="PROSITE" id="PS51257">
    <property type="entry name" value="PROKAR_LIPOPROTEIN"/>
    <property type="match status" value="1"/>
</dbReference>
<dbReference type="InterPro" id="IPR025164">
    <property type="entry name" value="Toastrack_DUF4097"/>
</dbReference>
<dbReference type="Proteomes" id="UP000078468">
    <property type="component" value="Chromosome"/>
</dbReference>
<dbReference type="Pfam" id="PF13349">
    <property type="entry name" value="DUF4097"/>
    <property type="match status" value="1"/>
</dbReference>
<dbReference type="RefSeq" id="WP_064727675.1">
    <property type="nucleotide sequence ID" value="NZ_BMRX01000006.1"/>
</dbReference>
<dbReference type="AlphaFoldDB" id="A0A191UX15"/>
<dbReference type="KEGG" id="spav:Spa2297_09905"/>
<reference evidence="2 3" key="1">
    <citation type="submission" date="2016-05" db="EMBL/GenBank/DDBJ databases">
        <title>Non-Contiguous Finished Genome Sequence of Streptomyces parvulus 2297 Integrated Site-Specifically with Actinophage R4.</title>
        <authorList>
            <person name="Nishizawa T."/>
            <person name="Miura T."/>
            <person name="Harada C."/>
            <person name="Guo Y."/>
            <person name="Narisawa K."/>
            <person name="Ohta H."/>
            <person name="Takahashi H."/>
            <person name="Shirai M."/>
        </authorList>
    </citation>
    <scope>NUCLEOTIDE SEQUENCE [LARGE SCALE GENOMIC DNA]</scope>
    <source>
        <strain evidence="2 3">2297</strain>
    </source>
</reference>